<sequence length="567" mass="64780">MDQARYTPKKMDIVSPELCDDVLSYVGHTLQKHRNCDILDLSPGAGVWSSKLHEYLKPRTHILVEPHAAAYKNQLGPLLEQKGSTYKLVEKDPHKPATYEELVNEGHFPHQTRYDADDPRLAEQNNTLLITGCLTFTNANSRNGSTSFDRRILQNLLWNAWDQKLAHVYGKVRMLVWIKDHDVSGFITKSVSHKGTDPHATRLLFDIRQVVAARPGKNAVGRTTRDVRYMLQSAARTVKSMRELGLSIPPHRQSVLHKLAIEIVDRGVENDDLGNDGSLQLVDEALHRGLGVEGLLTEERIDFVLGEIAIANDPSIEYISAPTGQNKTGQPTPRIKMSKWGRMHGYNKAHQKYYVNLRRDRCKQVDLGMEIFDFECKLMVTHDEIEKQKIQAKLSSLNEEFLEAAEQSIPSLRPYVPIDLDERLALNSRVLPLHWDRRRYEPLEHRSDEVWPAGKVSLVDFEPEFIPQNEKLPGEFVEYLRFVKELQNGYKNTVPQALEVVDSGASQLVDSVPEVFDPAKGGRPDLNNFRARLLSMEMITALYKAYMEWPFRSPNLQSKVGRNRKRI</sequence>
<evidence type="ECO:0000256" key="4">
    <source>
        <dbReference type="ARBA" id="ARBA00022884"/>
    </source>
</evidence>
<proteinExistence type="predicted"/>
<dbReference type="GO" id="GO:0034245">
    <property type="term" value="C:mitochondrial DNA-directed RNA polymerase complex"/>
    <property type="evidence" value="ECO:0007669"/>
    <property type="project" value="TreeGrafter"/>
</dbReference>
<dbReference type="InterPro" id="IPR029063">
    <property type="entry name" value="SAM-dependent_MTases_sf"/>
</dbReference>
<keyword evidence="3" id="KW-0949">S-adenosyl-L-methionine</keyword>
<dbReference type="Gene3D" id="3.40.50.150">
    <property type="entry name" value="Vaccinia Virus protein VP39"/>
    <property type="match status" value="1"/>
</dbReference>
<evidence type="ECO:0000313" key="7">
    <source>
        <dbReference type="Proteomes" id="UP000799750"/>
    </source>
</evidence>
<protein>
    <submittedName>
        <fullName evidence="6">S-adenosyl-L-methionine-dependent methyltransferase</fullName>
    </submittedName>
</protein>
<dbReference type="SUPFAM" id="SSF53335">
    <property type="entry name" value="S-adenosyl-L-methionine-dependent methyltransferases"/>
    <property type="match status" value="1"/>
</dbReference>
<dbReference type="EMBL" id="MU004182">
    <property type="protein sequence ID" value="KAF2501463.1"/>
    <property type="molecule type" value="Genomic_DNA"/>
</dbReference>
<evidence type="ECO:0000313" key="6">
    <source>
        <dbReference type="EMBL" id="KAF2501463.1"/>
    </source>
</evidence>
<organism evidence="6 7">
    <name type="scientific">Lophium mytilinum</name>
    <dbReference type="NCBI Taxonomy" id="390894"/>
    <lineage>
        <taxon>Eukaryota</taxon>
        <taxon>Fungi</taxon>
        <taxon>Dikarya</taxon>
        <taxon>Ascomycota</taxon>
        <taxon>Pezizomycotina</taxon>
        <taxon>Dothideomycetes</taxon>
        <taxon>Pleosporomycetidae</taxon>
        <taxon>Mytilinidiales</taxon>
        <taxon>Mytilinidiaceae</taxon>
        <taxon>Lophium</taxon>
    </lineage>
</organism>
<dbReference type="OrthoDB" id="16079at2759"/>
<keyword evidence="7" id="KW-1185">Reference proteome</keyword>
<dbReference type="PANTHER" id="PTHR11727">
    <property type="entry name" value="DIMETHYLADENOSINE TRANSFERASE"/>
    <property type="match status" value="1"/>
</dbReference>
<reference evidence="6" key="1">
    <citation type="journal article" date="2020" name="Stud. Mycol.">
        <title>101 Dothideomycetes genomes: a test case for predicting lifestyles and emergence of pathogens.</title>
        <authorList>
            <person name="Haridas S."/>
            <person name="Albert R."/>
            <person name="Binder M."/>
            <person name="Bloem J."/>
            <person name="Labutti K."/>
            <person name="Salamov A."/>
            <person name="Andreopoulos B."/>
            <person name="Baker S."/>
            <person name="Barry K."/>
            <person name="Bills G."/>
            <person name="Bluhm B."/>
            <person name="Cannon C."/>
            <person name="Castanera R."/>
            <person name="Culley D."/>
            <person name="Daum C."/>
            <person name="Ezra D."/>
            <person name="Gonzalez J."/>
            <person name="Henrissat B."/>
            <person name="Kuo A."/>
            <person name="Liang C."/>
            <person name="Lipzen A."/>
            <person name="Lutzoni F."/>
            <person name="Magnuson J."/>
            <person name="Mondo S."/>
            <person name="Nolan M."/>
            <person name="Ohm R."/>
            <person name="Pangilinan J."/>
            <person name="Park H.-J."/>
            <person name="Ramirez L."/>
            <person name="Alfaro M."/>
            <person name="Sun H."/>
            <person name="Tritt A."/>
            <person name="Yoshinaga Y."/>
            <person name="Zwiers L.-H."/>
            <person name="Turgeon B."/>
            <person name="Goodwin S."/>
            <person name="Spatafora J."/>
            <person name="Crous P."/>
            <person name="Grigoriev I."/>
        </authorList>
    </citation>
    <scope>NUCLEOTIDE SEQUENCE</scope>
    <source>
        <strain evidence="6">CBS 269.34</strain>
    </source>
</reference>
<evidence type="ECO:0000256" key="1">
    <source>
        <dbReference type="ARBA" id="ARBA00022603"/>
    </source>
</evidence>
<evidence type="ECO:0000256" key="2">
    <source>
        <dbReference type="ARBA" id="ARBA00022679"/>
    </source>
</evidence>
<accession>A0A6A6RCK0</accession>
<keyword evidence="1 6" id="KW-0489">Methyltransferase</keyword>
<evidence type="ECO:0000256" key="5">
    <source>
        <dbReference type="SAM" id="Coils"/>
    </source>
</evidence>
<name>A0A6A6RCK0_9PEZI</name>
<dbReference type="GO" id="GO:0006391">
    <property type="term" value="P:transcription initiation at mitochondrial promoter"/>
    <property type="evidence" value="ECO:0007669"/>
    <property type="project" value="TreeGrafter"/>
</dbReference>
<gene>
    <name evidence="6" type="ORF">BU16DRAFT_555945</name>
</gene>
<dbReference type="GO" id="GO:0034246">
    <property type="term" value="F:mitochondrial transcription factor activity"/>
    <property type="evidence" value="ECO:0007669"/>
    <property type="project" value="TreeGrafter"/>
</dbReference>
<dbReference type="PANTHER" id="PTHR11727:SF17">
    <property type="entry name" value="DIMETHYLADENOSINE TRANSFERASE 1, MITOCHONDRIAL"/>
    <property type="match status" value="1"/>
</dbReference>
<dbReference type="AlphaFoldDB" id="A0A6A6RCK0"/>
<keyword evidence="5" id="KW-0175">Coiled coil</keyword>
<evidence type="ECO:0000256" key="3">
    <source>
        <dbReference type="ARBA" id="ARBA00022691"/>
    </source>
</evidence>
<keyword evidence="2 6" id="KW-0808">Transferase</keyword>
<dbReference type="GO" id="GO:0003723">
    <property type="term" value="F:RNA binding"/>
    <property type="evidence" value="ECO:0007669"/>
    <property type="project" value="UniProtKB-KW"/>
</dbReference>
<dbReference type="GO" id="GO:0005759">
    <property type="term" value="C:mitochondrial matrix"/>
    <property type="evidence" value="ECO:0007669"/>
    <property type="project" value="TreeGrafter"/>
</dbReference>
<dbReference type="Proteomes" id="UP000799750">
    <property type="component" value="Unassembled WGS sequence"/>
</dbReference>
<dbReference type="GO" id="GO:0032259">
    <property type="term" value="P:methylation"/>
    <property type="evidence" value="ECO:0007669"/>
    <property type="project" value="UniProtKB-KW"/>
</dbReference>
<dbReference type="GO" id="GO:0008168">
    <property type="term" value="F:methyltransferase activity"/>
    <property type="evidence" value="ECO:0007669"/>
    <property type="project" value="UniProtKB-KW"/>
</dbReference>
<keyword evidence="4" id="KW-0694">RNA-binding</keyword>
<feature type="coiled-coil region" evidence="5">
    <location>
        <begin position="380"/>
        <end position="407"/>
    </location>
</feature>
<dbReference type="InterPro" id="IPR001737">
    <property type="entry name" value="KsgA/Erm"/>
</dbReference>